<dbReference type="STRING" id="414684.RC1_1582"/>
<sequence>MPGGPQPLRRRLGHLLFDQGVPRTAGVTAPAPFRKRGAAGLADETGGGAGQGNRAPAGGSRCPVRECFADMAPAVHASEGHHNTFATYADLQATRPEGSASLAGAC</sequence>
<dbReference type="EMBL" id="CP000613">
    <property type="protein sequence ID" value="ACI98985.1"/>
    <property type="molecule type" value="Genomic_DNA"/>
</dbReference>
<dbReference type="HOGENOM" id="CLU_2221137_0_0_5"/>
<accession>B6IN88</accession>
<name>B6IN88_RHOCS</name>
<keyword evidence="3" id="KW-1185">Reference proteome</keyword>
<evidence type="ECO:0000313" key="3">
    <source>
        <dbReference type="Proteomes" id="UP000001591"/>
    </source>
</evidence>
<reference evidence="2 3" key="1">
    <citation type="journal article" date="2010" name="BMC Genomics">
        <title>Metabolic flexibility revealed in the genome of the cyst-forming alpha-1 proteobacterium Rhodospirillum centenum.</title>
        <authorList>
            <person name="Lu Y.K."/>
            <person name="Marden J."/>
            <person name="Han M."/>
            <person name="Swingley W.D."/>
            <person name="Mastrian S.D."/>
            <person name="Chowdhury S.R."/>
            <person name="Hao J."/>
            <person name="Helmy T."/>
            <person name="Kim S."/>
            <person name="Kurdoglu A.A."/>
            <person name="Matthies H.J."/>
            <person name="Rollo D."/>
            <person name="Stothard P."/>
            <person name="Blankenship R.E."/>
            <person name="Bauer C.E."/>
            <person name="Touchman J.W."/>
        </authorList>
    </citation>
    <scope>NUCLEOTIDE SEQUENCE [LARGE SCALE GENOMIC DNA]</scope>
    <source>
        <strain evidence="3">ATCC 51521 / SW</strain>
    </source>
</reference>
<evidence type="ECO:0000256" key="1">
    <source>
        <dbReference type="SAM" id="MobiDB-lite"/>
    </source>
</evidence>
<proteinExistence type="predicted"/>
<dbReference type="KEGG" id="rce:RC1_1582"/>
<gene>
    <name evidence="2" type="ordered locus">RC1_1582</name>
</gene>
<dbReference type="Proteomes" id="UP000001591">
    <property type="component" value="Chromosome"/>
</dbReference>
<organism evidence="2 3">
    <name type="scientific">Rhodospirillum centenum (strain ATCC 51521 / SW)</name>
    <dbReference type="NCBI Taxonomy" id="414684"/>
    <lineage>
        <taxon>Bacteria</taxon>
        <taxon>Pseudomonadati</taxon>
        <taxon>Pseudomonadota</taxon>
        <taxon>Alphaproteobacteria</taxon>
        <taxon>Rhodospirillales</taxon>
        <taxon>Rhodospirillaceae</taxon>
        <taxon>Rhodospirillum</taxon>
    </lineage>
</organism>
<dbReference type="AlphaFoldDB" id="B6IN88"/>
<evidence type="ECO:0000313" key="2">
    <source>
        <dbReference type="EMBL" id="ACI98985.1"/>
    </source>
</evidence>
<protein>
    <submittedName>
        <fullName evidence="2">Short ORFspecies of closest matc</fullName>
    </submittedName>
</protein>
<feature type="region of interest" description="Disordered" evidence="1">
    <location>
        <begin position="35"/>
        <end position="61"/>
    </location>
</feature>